<evidence type="ECO:0000313" key="5">
    <source>
        <dbReference type="EMBL" id="MCW8084480.1"/>
    </source>
</evidence>
<dbReference type="EMBL" id="JAPFQI010000001">
    <property type="protein sequence ID" value="MCW8084480.1"/>
    <property type="molecule type" value="Genomic_DNA"/>
</dbReference>
<keyword evidence="6" id="KW-1185">Reference proteome</keyword>
<dbReference type="InterPro" id="IPR052037">
    <property type="entry name" value="LPS_export_LptA"/>
</dbReference>
<name>A0ABT3NQP2_9PROT</name>
<protein>
    <recommendedName>
        <fullName evidence="4">Organic solvent tolerance-like N-terminal domain-containing protein</fullName>
    </recommendedName>
</protein>
<evidence type="ECO:0000256" key="2">
    <source>
        <dbReference type="SAM" id="MobiDB-lite"/>
    </source>
</evidence>
<feature type="domain" description="Organic solvent tolerance-like N-terminal" evidence="4">
    <location>
        <begin position="144"/>
        <end position="276"/>
    </location>
</feature>
<keyword evidence="1 3" id="KW-0732">Signal</keyword>
<dbReference type="RefSeq" id="WP_301588092.1">
    <property type="nucleotide sequence ID" value="NZ_JAPFQI010000001.1"/>
</dbReference>
<proteinExistence type="predicted"/>
<feature type="domain" description="Organic solvent tolerance-like N-terminal" evidence="4">
    <location>
        <begin position="30"/>
        <end position="141"/>
    </location>
</feature>
<feature type="signal peptide" evidence="3">
    <location>
        <begin position="1"/>
        <end position="17"/>
    </location>
</feature>
<evidence type="ECO:0000256" key="1">
    <source>
        <dbReference type="ARBA" id="ARBA00022729"/>
    </source>
</evidence>
<dbReference type="Pfam" id="PF03968">
    <property type="entry name" value="LptD_N"/>
    <property type="match status" value="2"/>
</dbReference>
<dbReference type="PANTHER" id="PTHR36504:SF1">
    <property type="entry name" value="LIPOPOLYSACCHARIDE EXPORT SYSTEM PROTEIN LPTA"/>
    <property type="match status" value="1"/>
</dbReference>
<feature type="compositionally biased region" description="Low complexity" evidence="2">
    <location>
        <begin position="188"/>
        <end position="208"/>
    </location>
</feature>
<dbReference type="InterPro" id="IPR005653">
    <property type="entry name" value="OstA-like_N"/>
</dbReference>
<feature type="region of interest" description="Disordered" evidence="2">
    <location>
        <begin position="182"/>
        <end position="217"/>
    </location>
</feature>
<dbReference type="Proteomes" id="UP001526430">
    <property type="component" value="Unassembled WGS sequence"/>
</dbReference>
<dbReference type="PANTHER" id="PTHR36504">
    <property type="entry name" value="LIPOPOLYSACCHARIDE EXPORT SYSTEM PROTEIN LPTA"/>
    <property type="match status" value="1"/>
</dbReference>
<sequence length="302" mass="32184">MKRFLVALSLLPGLAAAQGLDMSQGGPVDITADDGIEWRQAEQVVIARGNARASRDGTTVEAARLLARYRPASGEAAPARPGETPLSGGNEIWRMEAEGNVRIHTATDRATGDRGVFDMDQSVMVLTGRNLSYATPQQTITSRDSLEYWSERRMAVARGEAVVTTEDGRRITADTLVAYMLPDPQPAPGGATPARGPAQPRAGSQGAAAPPPGQGRIDRIELFGNVEIRTATEVVRGERGIYSAQTGMARLLGDVRITRQENQVNGREALVNMNTGVSRIVSAPGQRVQGLIVPQQGQAAPR</sequence>
<organism evidence="5 6">
    <name type="scientific">Sabulicella glaciei</name>
    <dbReference type="NCBI Taxonomy" id="2984948"/>
    <lineage>
        <taxon>Bacteria</taxon>
        <taxon>Pseudomonadati</taxon>
        <taxon>Pseudomonadota</taxon>
        <taxon>Alphaproteobacteria</taxon>
        <taxon>Acetobacterales</taxon>
        <taxon>Acetobacteraceae</taxon>
        <taxon>Sabulicella</taxon>
    </lineage>
</organism>
<comment type="caution">
    <text evidence="5">The sequence shown here is derived from an EMBL/GenBank/DDBJ whole genome shotgun (WGS) entry which is preliminary data.</text>
</comment>
<evidence type="ECO:0000313" key="6">
    <source>
        <dbReference type="Proteomes" id="UP001526430"/>
    </source>
</evidence>
<dbReference type="Gene3D" id="2.60.450.10">
    <property type="entry name" value="Lipopolysaccharide (LPS) transport protein A like domain"/>
    <property type="match status" value="2"/>
</dbReference>
<feature type="chain" id="PRO_5045408859" description="Organic solvent tolerance-like N-terminal domain-containing protein" evidence="3">
    <location>
        <begin position="18"/>
        <end position="302"/>
    </location>
</feature>
<reference evidence="5 6" key="1">
    <citation type="submission" date="2022-10" db="EMBL/GenBank/DDBJ databases">
        <title>Roseococcus glaciei nov., sp. nov., isolated from glacier.</title>
        <authorList>
            <person name="Liu Q."/>
            <person name="Xin Y.-H."/>
        </authorList>
    </citation>
    <scope>NUCLEOTIDE SEQUENCE [LARGE SCALE GENOMIC DNA]</scope>
    <source>
        <strain evidence="5 6">MDT2-1-1</strain>
    </source>
</reference>
<accession>A0ABT3NQP2</accession>
<evidence type="ECO:0000259" key="4">
    <source>
        <dbReference type="Pfam" id="PF03968"/>
    </source>
</evidence>
<evidence type="ECO:0000256" key="3">
    <source>
        <dbReference type="SAM" id="SignalP"/>
    </source>
</evidence>
<gene>
    <name evidence="5" type="ORF">OF850_02465</name>
</gene>